<accession>A0A815QD79</accession>
<name>A0A815QD79_9BILA</name>
<evidence type="ECO:0000313" key="1">
    <source>
        <dbReference type="EMBL" id="CAF1460551.1"/>
    </source>
</evidence>
<dbReference type="EMBL" id="CAJNON010001413">
    <property type="protein sequence ID" value="CAF1460551.1"/>
    <property type="molecule type" value="Genomic_DNA"/>
</dbReference>
<gene>
    <name evidence="1" type="ORF">VCS650_LOCUS40018</name>
</gene>
<feature type="non-terminal residue" evidence="1">
    <location>
        <position position="22"/>
    </location>
</feature>
<dbReference type="Proteomes" id="UP000663891">
    <property type="component" value="Unassembled WGS sequence"/>
</dbReference>
<evidence type="ECO:0000313" key="2">
    <source>
        <dbReference type="Proteomes" id="UP000663891"/>
    </source>
</evidence>
<protein>
    <submittedName>
        <fullName evidence="1">Uncharacterized protein</fullName>
    </submittedName>
</protein>
<dbReference type="AlphaFoldDB" id="A0A815QD79"/>
<proteinExistence type="predicted"/>
<comment type="caution">
    <text evidence="1">The sequence shown here is derived from an EMBL/GenBank/DDBJ whole genome shotgun (WGS) entry which is preliminary data.</text>
</comment>
<sequence length="22" mass="2758">MEDEYTLARSPYIDKTRWIEKL</sequence>
<feature type="non-terminal residue" evidence="1">
    <location>
        <position position="1"/>
    </location>
</feature>
<reference evidence="1" key="1">
    <citation type="submission" date="2021-02" db="EMBL/GenBank/DDBJ databases">
        <authorList>
            <person name="Nowell W R."/>
        </authorList>
    </citation>
    <scope>NUCLEOTIDE SEQUENCE</scope>
</reference>
<organism evidence="1 2">
    <name type="scientific">Adineta steineri</name>
    <dbReference type="NCBI Taxonomy" id="433720"/>
    <lineage>
        <taxon>Eukaryota</taxon>
        <taxon>Metazoa</taxon>
        <taxon>Spiralia</taxon>
        <taxon>Gnathifera</taxon>
        <taxon>Rotifera</taxon>
        <taxon>Eurotatoria</taxon>
        <taxon>Bdelloidea</taxon>
        <taxon>Adinetida</taxon>
        <taxon>Adinetidae</taxon>
        <taxon>Adineta</taxon>
    </lineage>
</organism>